<proteinExistence type="inferred from homology"/>
<comment type="caution">
    <text evidence="7">The sequence shown here is derived from an EMBL/GenBank/DDBJ whole genome shotgun (WGS) entry which is preliminary data.</text>
</comment>
<dbReference type="PANTHER" id="PTHR42934:SF2">
    <property type="entry name" value="GLYCOLATE OXIDASE SUBUNIT GLCD"/>
    <property type="match status" value="1"/>
</dbReference>
<evidence type="ECO:0000313" key="8">
    <source>
        <dbReference type="Proteomes" id="UP000635606"/>
    </source>
</evidence>
<dbReference type="GO" id="GO:0071949">
    <property type="term" value="F:FAD binding"/>
    <property type="evidence" value="ECO:0007669"/>
    <property type="project" value="InterPro"/>
</dbReference>
<dbReference type="RefSeq" id="WP_203934495.1">
    <property type="nucleotide sequence ID" value="NZ_BOPH01000142.1"/>
</dbReference>
<evidence type="ECO:0000256" key="3">
    <source>
        <dbReference type="ARBA" id="ARBA00022630"/>
    </source>
</evidence>
<organism evidence="7 8">
    <name type="scientific">Virgisporangium ochraceum</name>
    <dbReference type="NCBI Taxonomy" id="65505"/>
    <lineage>
        <taxon>Bacteria</taxon>
        <taxon>Bacillati</taxon>
        <taxon>Actinomycetota</taxon>
        <taxon>Actinomycetes</taxon>
        <taxon>Micromonosporales</taxon>
        <taxon>Micromonosporaceae</taxon>
        <taxon>Virgisporangium</taxon>
    </lineage>
</organism>
<reference evidence="7" key="1">
    <citation type="submission" date="2021-01" db="EMBL/GenBank/DDBJ databases">
        <title>Whole genome shotgun sequence of Virgisporangium ochraceum NBRC 16418.</title>
        <authorList>
            <person name="Komaki H."/>
            <person name="Tamura T."/>
        </authorList>
    </citation>
    <scope>NUCLEOTIDE SEQUENCE</scope>
    <source>
        <strain evidence="7">NBRC 16418</strain>
    </source>
</reference>
<dbReference type="Gene3D" id="3.30.465.10">
    <property type="match status" value="1"/>
</dbReference>
<comment type="similarity">
    <text evidence="2">Belongs to the FAD-binding oxidoreductase/transferase type 4 family.</text>
</comment>
<keyword evidence="3" id="KW-0285">Flavoprotein</keyword>
<keyword evidence="4" id="KW-0274">FAD</keyword>
<evidence type="ECO:0000259" key="6">
    <source>
        <dbReference type="PROSITE" id="PS51387"/>
    </source>
</evidence>
<dbReference type="Gene3D" id="1.10.45.10">
    <property type="entry name" value="Vanillyl-alcohol Oxidase, Chain A, domain 4"/>
    <property type="match status" value="1"/>
</dbReference>
<dbReference type="Pfam" id="PF01565">
    <property type="entry name" value="FAD_binding_4"/>
    <property type="match status" value="1"/>
</dbReference>
<evidence type="ECO:0000256" key="1">
    <source>
        <dbReference type="ARBA" id="ARBA00001974"/>
    </source>
</evidence>
<dbReference type="PANTHER" id="PTHR42934">
    <property type="entry name" value="GLYCOLATE OXIDASE SUBUNIT GLCD"/>
    <property type="match status" value="1"/>
</dbReference>
<dbReference type="InterPro" id="IPR051914">
    <property type="entry name" value="FAD-linked_OxidoTrans_Type4"/>
</dbReference>
<protein>
    <submittedName>
        <fullName evidence="7">FAD-linked oxidase</fullName>
    </submittedName>
</protein>
<dbReference type="Proteomes" id="UP000635606">
    <property type="component" value="Unassembled WGS sequence"/>
</dbReference>
<dbReference type="FunFam" id="1.10.45.10:FF:000001">
    <property type="entry name" value="D-lactate dehydrogenase mitochondrial"/>
    <property type="match status" value="1"/>
</dbReference>
<evidence type="ECO:0000256" key="2">
    <source>
        <dbReference type="ARBA" id="ARBA00008000"/>
    </source>
</evidence>
<keyword evidence="5" id="KW-0560">Oxidoreductase</keyword>
<dbReference type="AlphaFoldDB" id="A0A8J4EHG8"/>
<dbReference type="InterPro" id="IPR016171">
    <property type="entry name" value="Vanillyl_alc_oxidase_C-sub2"/>
</dbReference>
<dbReference type="InterPro" id="IPR036318">
    <property type="entry name" value="FAD-bd_PCMH-like_sf"/>
</dbReference>
<dbReference type="SUPFAM" id="SSF56176">
    <property type="entry name" value="FAD-binding/transporter-associated domain-like"/>
    <property type="match status" value="1"/>
</dbReference>
<gene>
    <name evidence="7" type="ORF">Voc01_096280</name>
</gene>
<dbReference type="GO" id="GO:0016491">
    <property type="term" value="F:oxidoreductase activity"/>
    <property type="evidence" value="ECO:0007669"/>
    <property type="project" value="UniProtKB-KW"/>
</dbReference>
<evidence type="ECO:0000313" key="7">
    <source>
        <dbReference type="EMBL" id="GIJ74711.1"/>
    </source>
</evidence>
<dbReference type="InterPro" id="IPR016164">
    <property type="entry name" value="FAD-linked_Oxase-like_C"/>
</dbReference>
<dbReference type="EMBL" id="BOPH01000142">
    <property type="protein sequence ID" value="GIJ74711.1"/>
    <property type="molecule type" value="Genomic_DNA"/>
</dbReference>
<comment type="cofactor">
    <cofactor evidence="1">
        <name>FAD</name>
        <dbReference type="ChEBI" id="CHEBI:57692"/>
    </cofactor>
</comment>
<evidence type="ECO:0000256" key="4">
    <source>
        <dbReference type="ARBA" id="ARBA00022827"/>
    </source>
</evidence>
<dbReference type="Gene3D" id="3.30.70.2740">
    <property type="match status" value="1"/>
</dbReference>
<dbReference type="InterPro" id="IPR006094">
    <property type="entry name" value="Oxid_FAD_bind_N"/>
</dbReference>
<dbReference type="Pfam" id="PF02913">
    <property type="entry name" value="FAD-oxidase_C"/>
    <property type="match status" value="1"/>
</dbReference>
<accession>A0A8J4EHG8</accession>
<dbReference type="PROSITE" id="PS51387">
    <property type="entry name" value="FAD_PCMH"/>
    <property type="match status" value="1"/>
</dbReference>
<dbReference type="InterPro" id="IPR004113">
    <property type="entry name" value="FAD-bd_oxidored_4_C"/>
</dbReference>
<dbReference type="SUPFAM" id="SSF55103">
    <property type="entry name" value="FAD-linked oxidases, C-terminal domain"/>
    <property type="match status" value="1"/>
</dbReference>
<feature type="domain" description="FAD-binding PCMH-type" evidence="6">
    <location>
        <begin position="31"/>
        <end position="210"/>
    </location>
</feature>
<evidence type="ECO:0000256" key="5">
    <source>
        <dbReference type="ARBA" id="ARBA00023002"/>
    </source>
</evidence>
<keyword evidence="8" id="KW-1185">Reference proteome</keyword>
<name>A0A8J4EHG8_9ACTN</name>
<dbReference type="FunFam" id="3.30.70.2740:FF:000001">
    <property type="entry name" value="D-lactate dehydrogenase mitochondrial"/>
    <property type="match status" value="1"/>
</dbReference>
<dbReference type="InterPro" id="IPR016169">
    <property type="entry name" value="FAD-bd_PCMH_sub2"/>
</dbReference>
<sequence length="463" mass="47709">MIAELTAACADLVTDPDLLVSYQRDEADLCDSAPPLAVARPRTTEEVAGLLRVAAAHRIPVVPQGARTGLAGGANASANALVVSLTGMDRILDVDPANRTATVQAGVVNSALREAVREHGLTYPPDPGSWESSTIGGNVATNAGGMCCVKYGVTTEYVLGLTVVLADGEVLRCGRRTAKGVAGYDLARLFVGSEGTLGVITEVTVKLRPQAEPALTLVAEFPSVAKAGEAVSAITAAGLTPSLLELIDRTMLRALEAYRPMGLDTGVQALLLAAADTGPRAQADLEKIAQCCGDAEVYVATDAAEADALLTARRNAHPALEHLAATTFGDGGAVVVDDVAVPRSRLADLVEGVERIGERTGVIVATVGHAGDGNLHPNIIIDRTDPASLAAGRRAFDDIMALGLELGGTVTGEHGVGLLKRDWLERELGPVGLRVHHAIKAALDPHGILNPGKVIAPAVDSPA</sequence>
<dbReference type="InterPro" id="IPR016166">
    <property type="entry name" value="FAD-bd_PCMH"/>
</dbReference>